<dbReference type="SUPFAM" id="SSF51556">
    <property type="entry name" value="Metallo-dependent hydrolases"/>
    <property type="match status" value="1"/>
</dbReference>
<comment type="similarity">
    <text evidence="1 4">Belongs to the metallo-dependent hydrolases superfamily. NagA family.</text>
</comment>
<sequence>MARTITGRDPASGLPLAVTVADGMIAAIGEGPSDAEDWLGPGLIDLQVNGFAGHDLNAPGLLPETVKALAHVLRANGVTTFLPTLITASESSIGAALRAIARARESDPDLAHSIPCVHVEGPHISPEDGPRGAHPREHVRPPDLAEFHRWQEASGGLVGMVTLSPHHPEAPDYIRALTGEGVHVAIGHTHAGPEEIRAAVDAGAALSTHLGNGVAATLPRHPNLIWAQLADDRLTASFIADGHHLPADAFRAMLRAKGLERAVLVSDTAALGGLPPGTYRQPIGGDVELREDGRLGIAGTPYLAGAARPLIEDIPIAMRMGDLSLADALRLATVNPGRFVGGRARIEVGASADLIRFAWEPGATRLRVKELVLRGVTATS</sequence>
<evidence type="ECO:0000256" key="2">
    <source>
        <dbReference type="ARBA" id="ARBA00022723"/>
    </source>
</evidence>
<feature type="active site" description="Proton donor/acceptor" evidence="5">
    <location>
        <position position="267"/>
    </location>
</feature>
<feature type="binding site" evidence="7">
    <location>
        <position position="188"/>
    </location>
    <ligand>
        <name>Zn(2+)</name>
        <dbReference type="ChEBI" id="CHEBI:29105"/>
    </ligand>
</feature>
<reference evidence="9 10" key="1">
    <citation type="submission" date="2016-10" db="EMBL/GenBank/DDBJ databases">
        <authorList>
            <person name="de Groot N.N."/>
        </authorList>
    </citation>
    <scope>NUCLEOTIDE SEQUENCE [LARGE SCALE GENOMIC DNA]</scope>
    <source>
        <strain evidence="9 10">A52C2</strain>
    </source>
</reference>
<feature type="binding site" evidence="6">
    <location>
        <position position="220"/>
    </location>
    <ligand>
        <name>substrate</name>
    </ligand>
</feature>
<dbReference type="GO" id="GO:0006046">
    <property type="term" value="P:N-acetylglucosamine catabolic process"/>
    <property type="evidence" value="ECO:0007669"/>
    <property type="project" value="TreeGrafter"/>
</dbReference>
<accession>A0A1H9K4D7</accession>
<gene>
    <name evidence="9" type="ORF">SAMN05216548_10975</name>
</gene>
<protein>
    <submittedName>
        <fullName evidence="9">N-acetylglucosamine-6-phosphate deacetylase</fullName>
    </submittedName>
</protein>
<feature type="binding site" evidence="6">
    <location>
        <begin position="303"/>
        <end position="305"/>
    </location>
    <ligand>
        <name>substrate</name>
    </ligand>
</feature>
<dbReference type="InterPro" id="IPR003764">
    <property type="entry name" value="GlcNAc_6-P_deAcase"/>
</dbReference>
<feature type="binding site" evidence="6">
    <location>
        <position position="133"/>
    </location>
    <ligand>
        <name>substrate</name>
    </ligand>
</feature>
<dbReference type="Gene3D" id="3.20.20.140">
    <property type="entry name" value="Metal-dependent hydrolases"/>
    <property type="match status" value="1"/>
</dbReference>
<dbReference type="Pfam" id="PF01979">
    <property type="entry name" value="Amidohydro_1"/>
    <property type="match status" value="1"/>
</dbReference>
<keyword evidence="4" id="KW-0119">Carbohydrate metabolism</keyword>
<feature type="domain" description="Amidohydrolase-related" evidence="8">
    <location>
        <begin position="41"/>
        <end position="357"/>
    </location>
</feature>
<name>A0A1H9K4D7_9HYPH</name>
<organism evidence="9 10">
    <name type="scientific">Faunimonas pinastri</name>
    <dbReference type="NCBI Taxonomy" id="1855383"/>
    <lineage>
        <taxon>Bacteria</taxon>
        <taxon>Pseudomonadati</taxon>
        <taxon>Pseudomonadota</taxon>
        <taxon>Alphaproteobacteria</taxon>
        <taxon>Hyphomicrobiales</taxon>
        <taxon>Afifellaceae</taxon>
        <taxon>Faunimonas</taxon>
    </lineage>
</organism>
<evidence type="ECO:0000256" key="1">
    <source>
        <dbReference type="ARBA" id="ARBA00010716"/>
    </source>
</evidence>
<keyword evidence="2 7" id="KW-0479">Metal-binding</keyword>
<evidence type="ECO:0000259" key="8">
    <source>
        <dbReference type="Pfam" id="PF01979"/>
    </source>
</evidence>
<evidence type="ECO:0000313" key="10">
    <source>
        <dbReference type="Proteomes" id="UP000199647"/>
    </source>
</evidence>
<keyword evidence="3 4" id="KW-0378">Hydrolase</keyword>
<dbReference type="EMBL" id="FOFG01000009">
    <property type="protein sequence ID" value="SEQ93949.1"/>
    <property type="molecule type" value="Genomic_DNA"/>
</dbReference>
<dbReference type="RefSeq" id="WP_238858311.1">
    <property type="nucleotide sequence ID" value="NZ_FOFG01000009.1"/>
</dbReference>
<evidence type="ECO:0000313" key="9">
    <source>
        <dbReference type="EMBL" id="SEQ93949.1"/>
    </source>
</evidence>
<evidence type="ECO:0000256" key="4">
    <source>
        <dbReference type="PIRNR" id="PIRNR038994"/>
    </source>
</evidence>
<proteinExistence type="inferred from homology"/>
<feature type="binding site" evidence="6">
    <location>
        <position position="244"/>
    </location>
    <ligand>
        <name>substrate</name>
    </ligand>
</feature>
<evidence type="ECO:0000256" key="5">
    <source>
        <dbReference type="PIRSR" id="PIRSR038994-1"/>
    </source>
</evidence>
<evidence type="ECO:0000256" key="3">
    <source>
        <dbReference type="ARBA" id="ARBA00022801"/>
    </source>
</evidence>
<dbReference type="GO" id="GO:0008448">
    <property type="term" value="F:N-acetylglucosamine-6-phosphate deacetylase activity"/>
    <property type="evidence" value="ECO:0007669"/>
    <property type="project" value="InterPro"/>
</dbReference>
<feature type="binding site" evidence="6">
    <location>
        <begin position="212"/>
        <end position="213"/>
    </location>
    <ligand>
        <name>substrate</name>
    </ligand>
</feature>
<dbReference type="Proteomes" id="UP000199647">
    <property type="component" value="Unassembled WGS sequence"/>
</dbReference>
<evidence type="ECO:0000256" key="7">
    <source>
        <dbReference type="PIRSR" id="PIRSR038994-3"/>
    </source>
</evidence>
<dbReference type="PANTHER" id="PTHR11113">
    <property type="entry name" value="N-ACETYLGLUCOSAMINE-6-PHOSPHATE DEACETYLASE"/>
    <property type="match status" value="1"/>
</dbReference>
<dbReference type="AlphaFoldDB" id="A0A1H9K4D7"/>
<dbReference type="PANTHER" id="PTHR11113:SF14">
    <property type="entry name" value="N-ACETYLGLUCOSAMINE-6-PHOSPHATE DEACETYLASE"/>
    <property type="match status" value="1"/>
</dbReference>
<comment type="cofactor">
    <cofactor evidence="7">
        <name>a divalent metal cation</name>
        <dbReference type="ChEBI" id="CHEBI:60240"/>
    </cofactor>
    <text evidence="7">Binds 1 divalent metal cation per subunit.</text>
</comment>
<evidence type="ECO:0000256" key="6">
    <source>
        <dbReference type="PIRSR" id="PIRSR038994-2"/>
    </source>
</evidence>
<dbReference type="InterPro" id="IPR006680">
    <property type="entry name" value="Amidohydro-rel"/>
</dbReference>
<dbReference type="GO" id="GO:0046872">
    <property type="term" value="F:metal ion binding"/>
    <property type="evidence" value="ECO:0007669"/>
    <property type="project" value="UniProtKB-KW"/>
</dbReference>
<keyword evidence="10" id="KW-1185">Reference proteome</keyword>
<feature type="binding site" evidence="7">
    <location>
        <position position="120"/>
    </location>
    <ligand>
        <name>Zn(2+)</name>
        <dbReference type="ChEBI" id="CHEBI:29105"/>
    </ligand>
</feature>
<dbReference type="PIRSF" id="PIRSF038994">
    <property type="entry name" value="NagA"/>
    <property type="match status" value="1"/>
</dbReference>
<dbReference type="STRING" id="1855383.SAMN05216548_10975"/>
<feature type="binding site" evidence="7">
    <location>
        <position position="209"/>
    </location>
    <ligand>
        <name>Zn(2+)</name>
        <dbReference type="ChEBI" id="CHEBI:29105"/>
    </ligand>
</feature>
<dbReference type="InterPro" id="IPR032466">
    <property type="entry name" value="Metal_Hydrolase"/>
</dbReference>